<accession>A0A9Q1KJ21</accession>
<proteinExistence type="predicted"/>
<keyword evidence="4" id="KW-1185">Reference proteome</keyword>
<evidence type="ECO:0000313" key="3">
    <source>
        <dbReference type="EMBL" id="KAJ8443754.1"/>
    </source>
</evidence>
<reference evidence="3" key="1">
    <citation type="submission" date="2022-04" db="EMBL/GenBank/DDBJ databases">
        <title>Carnegiea gigantea Genome sequencing and assembly v2.</title>
        <authorList>
            <person name="Copetti D."/>
            <person name="Sanderson M.J."/>
            <person name="Burquez A."/>
            <person name="Wojciechowski M.F."/>
        </authorList>
    </citation>
    <scope>NUCLEOTIDE SEQUENCE</scope>
    <source>
        <strain evidence="3">SGP5-SGP5p</strain>
        <tissue evidence="3">Aerial part</tissue>
    </source>
</reference>
<protein>
    <recommendedName>
        <fullName evidence="2">VWFA domain-containing protein</fullName>
    </recommendedName>
</protein>
<dbReference type="SUPFAM" id="SSF53300">
    <property type="entry name" value="vWA-like"/>
    <property type="match status" value="1"/>
</dbReference>
<dbReference type="Proteomes" id="UP001153076">
    <property type="component" value="Unassembled WGS sequence"/>
</dbReference>
<name>A0A9Q1KJ21_9CARY</name>
<gene>
    <name evidence="3" type="ORF">Cgig2_029659</name>
</gene>
<evidence type="ECO:0000256" key="1">
    <source>
        <dbReference type="SAM" id="MobiDB-lite"/>
    </source>
</evidence>
<dbReference type="OrthoDB" id="687730at2759"/>
<dbReference type="PROSITE" id="PS50234">
    <property type="entry name" value="VWFA"/>
    <property type="match status" value="1"/>
</dbReference>
<dbReference type="PANTHER" id="PTHR10579:SF129">
    <property type="entry name" value="OS01G0640200 PROTEIN"/>
    <property type="match status" value="1"/>
</dbReference>
<dbReference type="Pfam" id="PF13519">
    <property type="entry name" value="VWA_2"/>
    <property type="match status" value="1"/>
</dbReference>
<dbReference type="InterPro" id="IPR002035">
    <property type="entry name" value="VWF_A"/>
</dbReference>
<evidence type="ECO:0000259" key="2">
    <source>
        <dbReference type="PROSITE" id="PS50234"/>
    </source>
</evidence>
<dbReference type="AlphaFoldDB" id="A0A9Q1KJ21"/>
<dbReference type="InterPro" id="IPR051266">
    <property type="entry name" value="CLCR"/>
</dbReference>
<dbReference type="InterPro" id="IPR036465">
    <property type="entry name" value="vWFA_dom_sf"/>
</dbReference>
<organism evidence="3 4">
    <name type="scientific">Carnegiea gigantea</name>
    <dbReference type="NCBI Taxonomy" id="171969"/>
    <lineage>
        <taxon>Eukaryota</taxon>
        <taxon>Viridiplantae</taxon>
        <taxon>Streptophyta</taxon>
        <taxon>Embryophyta</taxon>
        <taxon>Tracheophyta</taxon>
        <taxon>Spermatophyta</taxon>
        <taxon>Magnoliopsida</taxon>
        <taxon>eudicotyledons</taxon>
        <taxon>Gunneridae</taxon>
        <taxon>Pentapetalae</taxon>
        <taxon>Caryophyllales</taxon>
        <taxon>Cactineae</taxon>
        <taxon>Cactaceae</taxon>
        <taxon>Cactoideae</taxon>
        <taxon>Echinocereeae</taxon>
        <taxon>Carnegiea</taxon>
    </lineage>
</organism>
<dbReference type="EMBL" id="JAKOGI010000113">
    <property type="protein sequence ID" value="KAJ8443754.1"/>
    <property type="molecule type" value="Genomic_DNA"/>
</dbReference>
<comment type="caution">
    <text evidence="3">The sequence shown here is derived from an EMBL/GenBank/DDBJ whole genome shotgun (WGS) entry which is preliminary data.</text>
</comment>
<feature type="region of interest" description="Disordered" evidence="1">
    <location>
        <begin position="410"/>
        <end position="436"/>
    </location>
</feature>
<evidence type="ECO:0000313" key="4">
    <source>
        <dbReference type="Proteomes" id="UP001153076"/>
    </source>
</evidence>
<feature type="domain" description="VWFA" evidence="2">
    <location>
        <begin position="70"/>
        <end position="272"/>
    </location>
</feature>
<dbReference type="PANTHER" id="PTHR10579">
    <property type="entry name" value="CALCIUM-ACTIVATED CHLORIDE CHANNEL REGULATOR"/>
    <property type="match status" value="1"/>
</dbReference>
<dbReference type="Gene3D" id="3.40.50.410">
    <property type="entry name" value="von Willebrand factor, type A domain"/>
    <property type="match status" value="1"/>
</dbReference>
<sequence>MRSYDDDEEPVYEANLQSLGSDGVIHGEKVDMTVICNRKTVLTCEIDMDVKVELMGSLKLSEDDRRVGVDMVAILNISAAAISIDEWQYLQETMWFLVTQLSPVDRLSVVVFTTNAKRLCPLRLMSNEGAKMGILRMMNIYLALNYDGRGNIAACLRKALQVLKERSYSEGRKQAIILVSDRDATNDAARVPVGDVPVHAFAFGRHFANHAPLKHDGVVFVLDVNYECGANTQVLKQIANKSNGGSFSVLDPEDTKYTCNLRRAFSQCFAQLFPVVVPNLKLNFTTPGEIISVTETVGGIAYLFTESNVAGALTLSLVNLYGQERRTFDVKLLLPEYQGELIDNKVEVDVLQITYSYSDCEESYDEYISPPAVVSVTRSTNAWHALSPYVMTTDHYIKLGNAVQNYNDTQAEIQPINTKKKDDKDKKDKKKPRYTDDEEPIYKADLESFGTNDQVFHAEKLYMRIINDKKWAPTCESNLNVKAELMGSARLLREDNSRQHGVDIVVILDVRANMEVQIWQDLQEVMCFLVGQLSPIDRLSVVIDSPHNADRLCRLRLMNEGAKRDVLKLVNIHLAIGSGSEGNIAACLSKALEVINGRRFSEGLHDLKLTFTTPEEIKSITEIVAGRRYIHTNSNVTGSITLSLGNLYSQERREFCIELGLPECDHEDELIDDKADAKVLQISYSHSDGAKMYDAPPATVYL</sequence>
<dbReference type="Pfam" id="PF13768">
    <property type="entry name" value="VWA_3"/>
    <property type="match status" value="1"/>
</dbReference>